<dbReference type="Proteomes" id="UP000305673">
    <property type="component" value="Chromosome"/>
</dbReference>
<protein>
    <submittedName>
        <fullName evidence="1">Uncharacterized protein</fullName>
    </submittedName>
</protein>
<dbReference type="RefSeq" id="WP_173883609.1">
    <property type="nucleotide sequence ID" value="NZ_CP054021.1"/>
</dbReference>
<sequence length="77" mass="7969">MAVALSVWGGEAAADMDLNGQELAGGLVQIIAYADPCAYDIDQNAQFIGTSVPLMAKSNASLRTITKATAKSLGLLR</sequence>
<dbReference type="EMBL" id="CP054021">
    <property type="protein sequence ID" value="QKK18630.1"/>
    <property type="molecule type" value="Genomic_DNA"/>
</dbReference>
<organism evidence="1 2">
    <name type="scientific">Rhizobium indicum</name>
    <dbReference type="NCBI Taxonomy" id="2583231"/>
    <lineage>
        <taxon>Bacteria</taxon>
        <taxon>Pseudomonadati</taxon>
        <taxon>Pseudomonadota</taxon>
        <taxon>Alphaproteobacteria</taxon>
        <taxon>Hyphomicrobiales</taxon>
        <taxon>Rhizobiaceae</taxon>
        <taxon>Rhizobium/Agrobacterium group</taxon>
        <taxon>Rhizobium</taxon>
    </lineage>
</organism>
<reference evidence="1 2" key="1">
    <citation type="submission" date="2020-05" db="EMBL/GenBank/DDBJ databases">
        <title>Genome sequences of pea root nodulating Rhizobium spp.</title>
        <authorList>
            <person name="Rahi P."/>
        </authorList>
    </citation>
    <scope>NUCLEOTIDE SEQUENCE [LARGE SCALE GENOMIC DNA]</scope>
    <source>
        <strain evidence="2">JKLM 12A2</strain>
    </source>
</reference>
<evidence type="ECO:0000313" key="2">
    <source>
        <dbReference type="Proteomes" id="UP000305673"/>
    </source>
</evidence>
<keyword evidence="2" id="KW-1185">Reference proteome</keyword>
<proteinExistence type="predicted"/>
<gene>
    <name evidence="1" type="ORF">FFM53_020180</name>
</gene>
<accession>A0ABX6PK90</accession>
<name>A0ABX6PK90_9HYPH</name>
<evidence type="ECO:0000313" key="1">
    <source>
        <dbReference type="EMBL" id="QKK18630.1"/>
    </source>
</evidence>